<dbReference type="InterPro" id="IPR012902">
    <property type="entry name" value="N_methyl_site"/>
</dbReference>
<gene>
    <name evidence="1" type="ORF">A2W70_02785</name>
</gene>
<name>A0A1F5HUC3_9BACT</name>
<comment type="caution">
    <text evidence="1">The sequence shown here is derived from an EMBL/GenBank/DDBJ whole genome shotgun (WGS) entry which is preliminary data.</text>
</comment>
<proteinExistence type="predicted"/>
<dbReference type="AlphaFoldDB" id="A0A1F5HUC3"/>
<dbReference type="STRING" id="1797731.A2W70_02785"/>
<dbReference type="Proteomes" id="UP000177747">
    <property type="component" value="Unassembled WGS sequence"/>
</dbReference>
<dbReference type="InterPro" id="IPR045584">
    <property type="entry name" value="Pilin-like"/>
</dbReference>
<reference evidence="1 2" key="1">
    <citation type="journal article" date="2016" name="Nat. Commun.">
        <title>Thousands of microbial genomes shed light on interconnected biogeochemical processes in an aquifer system.</title>
        <authorList>
            <person name="Anantharaman K."/>
            <person name="Brown C.T."/>
            <person name="Hug L.A."/>
            <person name="Sharon I."/>
            <person name="Castelle C.J."/>
            <person name="Probst A.J."/>
            <person name="Thomas B.C."/>
            <person name="Singh A."/>
            <person name="Wilkins M.J."/>
            <person name="Karaoz U."/>
            <person name="Brodie E.L."/>
            <person name="Williams K.H."/>
            <person name="Hubbard S.S."/>
            <person name="Banfield J.F."/>
        </authorList>
    </citation>
    <scope>NUCLEOTIDE SEQUENCE [LARGE SCALE GENOMIC DNA]</scope>
</reference>
<dbReference type="EMBL" id="MFBU01000005">
    <property type="protein sequence ID" value="OGE07683.1"/>
    <property type="molecule type" value="Genomic_DNA"/>
</dbReference>
<evidence type="ECO:0000313" key="2">
    <source>
        <dbReference type="Proteomes" id="UP000177747"/>
    </source>
</evidence>
<organism evidence="1 2">
    <name type="scientific">Candidatus Curtissbacteria bacterium RIFCSPLOWO2_02_41_11</name>
    <dbReference type="NCBI Taxonomy" id="1797731"/>
    <lineage>
        <taxon>Bacteria</taxon>
        <taxon>Candidatus Curtissiibacteriota</taxon>
    </lineage>
</organism>
<evidence type="ECO:0008006" key="3">
    <source>
        <dbReference type="Google" id="ProtNLM"/>
    </source>
</evidence>
<accession>A0A1F5HUC3</accession>
<sequence>MKNKPTTNYQLLSTNWRQRRPGLTLIELLIAFSIIGLVSILVAAVYFAHSRLFSTQNTSIDVASQNRLALDEMVNQIREGQAVVATCALCPPDSTSDNTVVILQIWPIDSSGELFQPAGSDYDFIIYKRDASDNTKLVKKIIPGAGSFRQAIEKIIATDISDLTFNYDDDANPSSTSQVMINLTTSANSGGKTITSSQTSKAVLRNK</sequence>
<evidence type="ECO:0000313" key="1">
    <source>
        <dbReference type="EMBL" id="OGE07683.1"/>
    </source>
</evidence>
<dbReference type="Pfam" id="PF07963">
    <property type="entry name" value="N_methyl"/>
    <property type="match status" value="1"/>
</dbReference>
<protein>
    <recommendedName>
        <fullName evidence="3">Type II secretion system protein J</fullName>
    </recommendedName>
</protein>
<dbReference type="SUPFAM" id="SSF54523">
    <property type="entry name" value="Pili subunits"/>
    <property type="match status" value="1"/>
</dbReference>